<dbReference type="RefSeq" id="WP_169924869.1">
    <property type="nucleotide sequence ID" value="NZ_PGFG01000001.1"/>
</dbReference>
<dbReference type="AlphaFoldDB" id="A0A2M9CWK0"/>
<dbReference type="SUPFAM" id="SSF160574">
    <property type="entry name" value="BT0923-like"/>
    <property type="match status" value="1"/>
</dbReference>
<reference evidence="3 4" key="1">
    <citation type="submission" date="2017-11" db="EMBL/GenBank/DDBJ databases">
        <title>Genomic Encyclopedia of Archaeal and Bacterial Type Strains, Phase II (KMG-II): From Individual Species to Whole Genera.</title>
        <authorList>
            <person name="Goeker M."/>
        </authorList>
    </citation>
    <scope>NUCLEOTIDE SEQUENCE [LARGE SCALE GENOMIC DNA]</scope>
    <source>
        <strain evidence="3 4">DSM 27268</strain>
    </source>
</reference>
<name>A0A2M9CWK0_9BACT</name>
<dbReference type="Gene3D" id="3.10.450.360">
    <property type="match status" value="1"/>
</dbReference>
<keyword evidence="1" id="KW-0732">Signal</keyword>
<keyword evidence="4" id="KW-1185">Reference proteome</keyword>
<evidence type="ECO:0000256" key="1">
    <source>
        <dbReference type="SAM" id="SignalP"/>
    </source>
</evidence>
<evidence type="ECO:0000313" key="3">
    <source>
        <dbReference type="EMBL" id="PJJ76312.1"/>
    </source>
</evidence>
<evidence type="ECO:0000259" key="2">
    <source>
        <dbReference type="Pfam" id="PF11396"/>
    </source>
</evidence>
<dbReference type="EMBL" id="PGFG01000001">
    <property type="protein sequence ID" value="PJJ76312.1"/>
    <property type="molecule type" value="Genomic_DNA"/>
</dbReference>
<accession>A0A2M9CWK0</accession>
<evidence type="ECO:0000313" key="4">
    <source>
        <dbReference type="Proteomes" id="UP000230000"/>
    </source>
</evidence>
<dbReference type="Pfam" id="PF11396">
    <property type="entry name" value="PepSY_like"/>
    <property type="match status" value="1"/>
</dbReference>
<dbReference type="InterPro" id="IPR021533">
    <property type="entry name" value="PepSY-like"/>
</dbReference>
<feature type="domain" description="Putative beta-lactamase-inhibitor-like PepSY-like" evidence="2">
    <location>
        <begin position="64"/>
        <end position="146"/>
    </location>
</feature>
<organism evidence="3 4">
    <name type="scientific">Thermoflavifilum aggregans</name>
    <dbReference type="NCBI Taxonomy" id="454188"/>
    <lineage>
        <taxon>Bacteria</taxon>
        <taxon>Pseudomonadati</taxon>
        <taxon>Bacteroidota</taxon>
        <taxon>Chitinophagia</taxon>
        <taxon>Chitinophagales</taxon>
        <taxon>Chitinophagaceae</taxon>
        <taxon>Thermoflavifilum</taxon>
    </lineage>
</organism>
<protein>
    <submittedName>
        <fullName evidence="3">Putative PepSY-like beta-lactamase-inhibitor</fullName>
    </submittedName>
</protein>
<feature type="chain" id="PRO_5014909320" evidence="1">
    <location>
        <begin position="23"/>
        <end position="152"/>
    </location>
</feature>
<sequence length="152" mass="17525">MKYKYAYICFLAVMMFGMIAHASYAQIGKIPDAVTQAFEEKYPDASEATFVNKLVETDVSFQIKNVHYKARFSNKGEWQATLQESSFAELPEAVQDGFHKSKYADWDIESVYILYQPDKPVEYRIGVSKNAIQKKNLYFNSKGRLLHDNITL</sequence>
<feature type="signal peptide" evidence="1">
    <location>
        <begin position="1"/>
        <end position="22"/>
    </location>
</feature>
<gene>
    <name evidence="3" type="ORF">BXY57_1922</name>
</gene>
<dbReference type="Proteomes" id="UP000230000">
    <property type="component" value="Unassembled WGS sequence"/>
</dbReference>
<proteinExistence type="predicted"/>
<comment type="caution">
    <text evidence="3">The sequence shown here is derived from an EMBL/GenBank/DDBJ whole genome shotgun (WGS) entry which is preliminary data.</text>
</comment>